<comment type="caution">
    <text evidence="2">The sequence shown here is derived from an EMBL/GenBank/DDBJ whole genome shotgun (WGS) entry which is preliminary data.</text>
</comment>
<organism evidence="2 3">
    <name type="scientific">Rhizobium laguerreae</name>
    <dbReference type="NCBI Taxonomy" id="1076926"/>
    <lineage>
        <taxon>Bacteria</taxon>
        <taxon>Pseudomonadati</taxon>
        <taxon>Pseudomonadota</taxon>
        <taxon>Alphaproteobacteria</taxon>
        <taxon>Hyphomicrobiales</taxon>
        <taxon>Rhizobiaceae</taxon>
        <taxon>Rhizobium/Agrobacterium group</taxon>
        <taxon>Rhizobium</taxon>
    </lineage>
</organism>
<dbReference type="Proteomes" id="UP000468864">
    <property type="component" value="Unassembled WGS sequence"/>
</dbReference>
<accession>A0A6N9ZS27</accession>
<evidence type="ECO:0000313" key="2">
    <source>
        <dbReference type="EMBL" id="NEH96132.1"/>
    </source>
</evidence>
<dbReference type="InterPro" id="IPR003673">
    <property type="entry name" value="CoA-Trfase_fam_III"/>
</dbReference>
<dbReference type="GO" id="GO:0008410">
    <property type="term" value="F:CoA-transferase activity"/>
    <property type="evidence" value="ECO:0007669"/>
    <property type="project" value="TreeGrafter"/>
</dbReference>
<evidence type="ECO:0000256" key="1">
    <source>
        <dbReference type="ARBA" id="ARBA00022679"/>
    </source>
</evidence>
<keyword evidence="1 2" id="KW-0808">Transferase</keyword>
<dbReference type="Gene3D" id="3.40.50.10540">
    <property type="entry name" value="Crotonobetainyl-coa:carnitine coa-transferase, domain 1"/>
    <property type="match status" value="1"/>
</dbReference>
<sequence length="77" mass="8478">VLADPQIVARGMVVEQQHPRFGTLRLPNLPFRFSDCDTTIREVGPDLGQHNAEVAKSLGFKPAEIDAMQTDGVLFSK</sequence>
<dbReference type="InterPro" id="IPR050483">
    <property type="entry name" value="CoA-transferase_III_domain"/>
</dbReference>
<evidence type="ECO:0000313" key="3">
    <source>
        <dbReference type="Proteomes" id="UP000468864"/>
    </source>
</evidence>
<dbReference type="PANTHER" id="PTHR48207">
    <property type="entry name" value="SUCCINATE--HYDROXYMETHYLGLUTARATE COA-TRANSFERASE"/>
    <property type="match status" value="1"/>
</dbReference>
<feature type="non-terminal residue" evidence="2">
    <location>
        <position position="1"/>
    </location>
</feature>
<name>A0A6N9ZS27_9HYPH</name>
<dbReference type="PANTHER" id="PTHR48207:SF4">
    <property type="entry name" value="BLL6097 PROTEIN"/>
    <property type="match status" value="1"/>
</dbReference>
<dbReference type="InterPro" id="IPR023606">
    <property type="entry name" value="CoA-Trfase_III_dom_1_sf"/>
</dbReference>
<dbReference type="SUPFAM" id="SSF89796">
    <property type="entry name" value="CoA-transferase family III (CaiB/BaiF)"/>
    <property type="match status" value="1"/>
</dbReference>
<gene>
    <name evidence="2" type="ORF">GR206_35145</name>
</gene>
<dbReference type="EMBL" id="WUEP01000124">
    <property type="protein sequence ID" value="NEH96132.1"/>
    <property type="molecule type" value="Genomic_DNA"/>
</dbReference>
<dbReference type="AlphaFoldDB" id="A0A6N9ZS27"/>
<proteinExistence type="predicted"/>
<protein>
    <submittedName>
        <fullName evidence="2">CoA transferase</fullName>
    </submittedName>
</protein>
<dbReference type="RefSeq" id="WP_204347656.1">
    <property type="nucleotide sequence ID" value="NZ_WUEP01000124.1"/>
</dbReference>
<reference evidence="2 3" key="1">
    <citation type="submission" date="2019-12" db="EMBL/GenBank/DDBJ databases">
        <title>Rhizobium genotypes associated with high levels of biological nitrogen fixation by grain legumes in a temperate-maritime cropping system.</title>
        <authorList>
            <person name="Maluk M."/>
            <person name="Francesc Ferrando Molina F."/>
            <person name="Lopez Del Egido L."/>
            <person name="Lafos M."/>
            <person name="Langarica-Fuentes A."/>
            <person name="Gebre Yohannes G."/>
            <person name="Young M.W."/>
            <person name="Martin P."/>
            <person name="Gantlett R."/>
            <person name="Kenicer G."/>
            <person name="Hawes C."/>
            <person name="Begg G.S."/>
            <person name="Quilliam R.S."/>
            <person name="Squire G.R."/>
            <person name="Poole P.S."/>
            <person name="Young P.W."/>
            <person name="Iannetta P.M."/>
            <person name="James E.K."/>
        </authorList>
    </citation>
    <scope>NUCLEOTIDE SEQUENCE [LARGE SCALE GENOMIC DNA]</scope>
    <source>
        <strain evidence="2 3">JHI2449</strain>
    </source>
</reference>
<dbReference type="Pfam" id="PF02515">
    <property type="entry name" value="CoA_transf_3"/>
    <property type="match status" value="1"/>
</dbReference>